<protein>
    <recommendedName>
        <fullName evidence="3">IPT/TIG domain-containing protein</fullName>
    </recommendedName>
</protein>
<dbReference type="PANTHER" id="PTHR35038">
    <property type="entry name" value="DISSIMILATORY SULFITE REDUCTASE SIRA"/>
    <property type="match status" value="1"/>
</dbReference>
<dbReference type="InterPro" id="IPR036280">
    <property type="entry name" value="Multihaem_cyt_sf"/>
</dbReference>
<name>A0ABS5SF57_9BACT</name>
<evidence type="ECO:0000259" key="3">
    <source>
        <dbReference type="Pfam" id="PF01833"/>
    </source>
</evidence>
<dbReference type="InterPro" id="IPR002909">
    <property type="entry name" value="IPT_dom"/>
</dbReference>
<dbReference type="InterPro" id="IPR051829">
    <property type="entry name" value="Multiheme_Cytochr_ET"/>
</dbReference>
<proteinExistence type="predicted"/>
<feature type="signal peptide" evidence="2">
    <location>
        <begin position="1"/>
        <end position="24"/>
    </location>
</feature>
<evidence type="ECO:0000256" key="1">
    <source>
        <dbReference type="ARBA" id="ARBA00022729"/>
    </source>
</evidence>
<dbReference type="Gene3D" id="2.60.40.10">
    <property type="entry name" value="Immunoglobulins"/>
    <property type="match status" value="2"/>
</dbReference>
<evidence type="ECO:0000256" key="2">
    <source>
        <dbReference type="SAM" id="SignalP"/>
    </source>
</evidence>
<keyword evidence="5" id="KW-1185">Reference proteome</keyword>
<feature type="chain" id="PRO_5047016079" description="IPT/TIG domain-containing protein" evidence="2">
    <location>
        <begin position="25"/>
        <end position="481"/>
    </location>
</feature>
<dbReference type="SUPFAM" id="SSF48695">
    <property type="entry name" value="Multiheme cytochromes"/>
    <property type="match status" value="1"/>
</dbReference>
<gene>
    <name evidence="4" type="ORF">KI810_13055</name>
</gene>
<evidence type="ECO:0000313" key="5">
    <source>
        <dbReference type="Proteomes" id="UP000756860"/>
    </source>
</evidence>
<reference evidence="4 5" key="1">
    <citation type="submission" date="2021-05" db="EMBL/GenBank/DDBJ databases">
        <title>The draft genome of Geobacter luticola JCM 17780.</title>
        <authorList>
            <person name="Xu Z."/>
            <person name="Masuda Y."/>
            <person name="Itoh H."/>
            <person name="Senoo K."/>
        </authorList>
    </citation>
    <scope>NUCLEOTIDE SEQUENCE [LARGE SCALE GENOMIC DNA]</scope>
    <source>
        <strain evidence="4 5">JCM 17780</strain>
    </source>
</reference>
<keyword evidence="1 2" id="KW-0732">Signal</keyword>
<dbReference type="PANTHER" id="PTHR35038:SF8">
    <property type="entry name" value="C-TYPE POLYHEME CYTOCHROME OMCC"/>
    <property type="match status" value="1"/>
</dbReference>
<sequence>MKKIMSIMTLATSLVLGLAVVNWATVPPPPVNQTLYIYDTKFSQFTTDDCHRCHGTDPQLVTLHHNLIYTTTPAVSCYNASGTTPTTLATGCHVLVPSPTGGYTFQDFRTCSNCHTGQSPHHGPTSSNAVAQDCVHCHGNAIDNPKDGHYIPTYAINTDSTTGGVTPAPNGRPVPDPANPGKTILVQGCAACHQANASATPPIFSNADTHHGTNIGSFLQPGGIGDCTWCHNAQAPIRGCEACHGVKSLHNIQANTPNPNNLSTIVPGNEDLGYGHIGNNWDCVGCHGSWTGSADASTAATAPAIGSLSSSVVTAGQSATLIINGEGFMNQDSMGNTYNPVVTLTNGQNTITVTPFSVTTSEIKMVLPTLQQGIYELRVDKSGTVSNLTRLIVAPQLAIKAATLSGSTLTITGIGFGTAPSAEASKLLGVFAGPVQAKVVSWSDKKIVASSQVFGGGKTVTVKTLFGPVESTIFAAAKKVR</sequence>
<organism evidence="4 5">
    <name type="scientific">Geomobilimonas luticola</name>
    <dbReference type="NCBI Taxonomy" id="1114878"/>
    <lineage>
        <taxon>Bacteria</taxon>
        <taxon>Pseudomonadati</taxon>
        <taxon>Thermodesulfobacteriota</taxon>
        <taxon>Desulfuromonadia</taxon>
        <taxon>Geobacterales</taxon>
        <taxon>Geobacteraceae</taxon>
        <taxon>Geomobilimonas</taxon>
    </lineage>
</organism>
<evidence type="ECO:0000313" key="4">
    <source>
        <dbReference type="EMBL" id="MBT0653991.1"/>
    </source>
</evidence>
<dbReference type="RefSeq" id="WP_214175993.1">
    <property type="nucleotide sequence ID" value="NZ_JAHCVK010000006.1"/>
</dbReference>
<dbReference type="Proteomes" id="UP000756860">
    <property type="component" value="Unassembled WGS sequence"/>
</dbReference>
<dbReference type="EMBL" id="JAHCVK010000006">
    <property type="protein sequence ID" value="MBT0653991.1"/>
    <property type="molecule type" value="Genomic_DNA"/>
</dbReference>
<comment type="caution">
    <text evidence="4">The sequence shown here is derived from an EMBL/GenBank/DDBJ whole genome shotgun (WGS) entry which is preliminary data.</text>
</comment>
<dbReference type="InterPro" id="IPR013783">
    <property type="entry name" value="Ig-like_fold"/>
</dbReference>
<feature type="domain" description="IPT/TIG" evidence="3">
    <location>
        <begin position="303"/>
        <end position="388"/>
    </location>
</feature>
<dbReference type="Pfam" id="PF01833">
    <property type="entry name" value="TIG"/>
    <property type="match status" value="1"/>
</dbReference>
<accession>A0ABS5SF57</accession>